<dbReference type="Proteomes" id="UP000503462">
    <property type="component" value="Chromosome 1"/>
</dbReference>
<evidence type="ECO:0000313" key="3">
    <source>
        <dbReference type="Proteomes" id="UP000503462"/>
    </source>
</evidence>
<reference evidence="2 3" key="1">
    <citation type="journal article" date="2016" name="Sci. Rep.">
        <title>Peltaster fructicola genome reveals evolution from an invasive phytopathogen to an ectophytic parasite.</title>
        <authorList>
            <person name="Xu C."/>
            <person name="Chen H."/>
            <person name="Gleason M.L."/>
            <person name="Xu J.R."/>
            <person name="Liu H."/>
            <person name="Zhang R."/>
            <person name="Sun G."/>
        </authorList>
    </citation>
    <scope>NUCLEOTIDE SEQUENCE [LARGE SCALE GENOMIC DNA]</scope>
    <source>
        <strain evidence="2 3">LNHT1506</strain>
    </source>
</reference>
<feature type="region of interest" description="Disordered" evidence="1">
    <location>
        <begin position="126"/>
        <end position="164"/>
    </location>
</feature>
<organism evidence="2 3">
    <name type="scientific">Peltaster fructicola</name>
    <dbReference type="NCBI Taxonomy" id="286661"/>
    <lineage>
        <taxon>Eukaryota</taxon>
        <taxon>Fungi</taxon>
        <taxon>Dikarya</taxon>
        <taxon>Ascomycota</taxon>
        <taxon>Pezizomycotina</taxon>
        <taxon>Dothideomycetes</taxon>
        <taxon>Dothideomycetes incertae sedis</taxon>
        <taxon>Peltaster</taxon>
    </lineage>
</organism>
<evidence type="ECO:0000313" key="2">
    <source>
        <dbReference type="EMBL" id="QIW95764.1"/>
    </source>
</evidence>
<gene>
    <name evidence="2" type="ORF">AMS68_001282</name>
</gene>
<proteinExistence type="predicted"/>
<name>A0A6H0XMA8_9PEZI</name>
<sequence length="249" mass="27694">MASSCENITAGQDEKVSSTDHITERQYVEHQPSETYDFTGAGVIDPLLLDPLMGIPGSSEGIPWSFDTPTDVPSYEEPVISSPVGPHSHYMQRRSVSEPPMWHDNTNSMPFSQDEPHVIFHRGGKELGTESARNTKKRARRQEPYTRPQRAATVQRYQVPHPRSHPLSNIRASATPYNAHQPQALYYRQVGDQSTSTRTSGPRHLIDQSLFAAEVDEGKSTAPTEAVVQIGMEALREIIIEAVRTALHG</sequence>
<protein>
    <submittedName>
        <fullName evidence="2">Uncharacterized protein</fullName>
    </submittedName>
</protein>
<dbReference type="EMBL" id="CP051139">
    <property type="protein sequence ID" value="QIW95764.1"/>
    <property type="molecule type" value="Genomic_DNA"/>
</dbReference>
<feature type="compositionally biased region" description="Basic and acidic residues" evidence="1">
    <location>
        <begin position="12"/>
        <end position="21"/>
    </location>
</feature>
<evidence type="ECO:0000256" key="1">
    <source>
        <dbReference type="SAM" id="MobiDB-lite"/>
    </source>
</evidence>
<keyword evidence="3" id="KW-1185">Reference proteome</keyword>
<dbReference type="AlphaFoldDB" id="A0A6H0XMA8"/>
<feature type="region of interest" description="Disordered" evidence="1">
    <location>
        <begin position="1"/>
        <end position="21"/>
    </location>
</feature>
<feature type="compositionally biased region" description="Polar residues" evidence="1">
    <location>
        <begin position="1"/>
        <end position="10"/>
    </location>
</feature>
<accession>A0A6H0XMA8</accession>